<keyword evidence="1" id="KW-0472">Membrane</keyword>
<keyword evidence="1" id="KW-1133">Transmembrane helix</keyword>
<proteinExistence type="predicted"/>
<sequence length="195" mass="23019">MKDDYLQKTTWLHQFAFSFTRYWQHQNWRQNWRSEAKRFHPFTIARQEIMFGADIAIMIMYALGFACTGMVAFLVFIPAMVMSVYLGWVIVDSFPAEYLYYLAQSMVWLFPAIALRKSTKMALCVLTMSLYEWLVAIESFVWEFITPVETPLHAQYAFIIIGIHLFILSITFKWGGEIGHYSWRGCHRFFADSNL</sequence>
<accession>A0AAU8GCJ3</accession>
<feature type="transmembrane region" description="Helical" evidence="1">
    <location>
        <begin position="154"/>
        <end position="174"/>
    </location>
</feature>
<reference evidence="2" key="1">
    <citation type="submission" date="2024-05" db="EMBL/GenBank/DDBJ databases">
        <authorList>
            <person name="Mugo M.M."/>
            <person name="Musyoki A.M."/>
            <person name="Makumi A.M."/>
            <person name="Mutai I."/>
            <person name="Drechsel O."/>
            <person name="Kering K.K."/>
            <person name="Muturi P."/>
            <person name="Mbae C.K."/>
            <person name="Kariuki S.M."/>
        </authorList>
    </citation>
    <scope>NUCLEOTIDE SEQUENCE</scope>
</reference>
<feature type="transmembrane region" description="Helical" evidence="1">
    <location>
        <begin position="98"/>
        <end position="115"/>
    </location>
</feature>
<feature type="transmembrane region" description="Helical" evidence="1">
    <location>
        <begin position="55"/>
        <end position="86"/>
    </location>
</feature>
<keyword evidence="1" id="KW-0812">Transmembrane</keyword>
<protein>
    <submittedName>
        <fullName evidence="2">Lipoprotein</fullName>
    </submittedName>
</protein>
<feature type="transmembrane region" description="Helical" evidence="1">
    <location>
        <begin position="122"/>
        <end position="142"/>
    </location>
</feature>
<name>A0AAU8GCJ3_9CAUD</name>
<keyword evidence="2" id="KW-0449">Lipoprotein</keyword>
<organism evidence="2">
    <name type="scientific">Salmonella phage vB_STmST19_KE08</name>
    <dbReference type="NCBI Taxonomy" id="3161165"/>
    <lineage>
        <taxon>Viruses</taxon>
        <taxon>Duplodnaviria</taxon>
        <taxon>Heunggongvirae</taxon>
        <taxon>Uroviricota</taxon>
        <taxon>Caudoviricetes</taxon>
    </lineage>
</organism>
<gene>
    <name evidence="2" type="ORF">FANJXIIC_CDS0065</name>
</gene>
<dbReference type="EMBL" id="PP856713">
    <property type="protein sequence ID" value="XCH39657.1"/>
    <property type="molecule type" value="Genomic_DNA"/>
</dbReference>
<evidence type="ECO:0000256" key="1">
    <source>
        <dbReference type="SAM" id="Phobius"/>
    </source>
</evidence>
<evidence type="ECO:0000313" key="2">
    <source>
        <dbReference type="EMBL" id="XCH39657.1"/>
    </source>
</evidence>